<gene>
    <name evidence="1" type="ORF">V6x_52160</name>
</gene>
<reference evidence="1 2" key="1">
    <citation type="submission" date="2019-02" db="EMBL/GenBank/DDBJ databases">
        <title>Deep-cultivation of Planctomycetes and their phenomic and genomic characterization uncovers novel biology.</title>
        <authorList>
            <person name="Wiegand S."/>
            <person name="Jogler M."/>
            <person name="Boedeker C."/>
            <person name="Pinto D."/>
            <person name="Vollmers J."/>
            <person name="Rivas-Marin E."/>
            <person name="Kohn T."/>
            <person name="Peeters S.H."/>
            <person name="Heuer A."/>
            <person name="Rast P."/>
            <person name="Oberbeckmann S."/>
            <person name="Bunk B."/>
            <person name="Jeske O."/>
            <person name="Meyerdierks A."/>
            <person name="Storesund J.E."/>
            <person name="Kallscheuer N."/>
            <person name="Luecker S."/>
            <person name="Lage O.M."/>
            <person name="Pohl T."/>
            <person name="Merkel B.J."/>
            <person name="Hornburger P."/>
            <person name="Mueller R.-W."/>
            <person name="Bruemmer F."/>
            <person name="Labrenz M."/>
            <person name="Spormann A.M."/>
            <person name="Op den Camp H."/>
            <person name="Overmann J."/>
            <person name="Amann R."/>
            <person name="Jetten M.S.M."/>
            <person name="Mascher T."/>
            <person name="Medema M.H."/>
            <person name="Devos D.P."/>
            <person name="Kaster A.-K."/>
            <person name="Ovreas L."/>
            <person name="Rohde M."/>
            <person name="Galperin M.Y."/>
            <person name="Jogler C."/>
        </authorList>
    </citation>
    <scope>NUCLEOTIDE SEQUENCE [LARGE SCALE GENOMIC DNA]</scope>
    <source>
        <strain evidence="1 2">V6</strain>
    </source>
</reference>
<dbReference type="EMBL" id="CP036347">
    <property type="protein sequence ID" value="QDU05479.1"/>
    <property type="molecule type" value="Genomic_DNA"/>
</dbReference>
<sequence>MRYYVIHGLSIRDIMVTSHGGQPPIPTPDRPADFGLQITPNVDYHRENLGHYLGNFAIVRHDSNRILCRVDDNGMVHAWYIDNE</sequence>
<name>A0A517WJR9_9PLAN</name>
<dbReference type="RefSeq" id="WP_145043816.1">
    <property type="nucleotide sequence ID" value="NZ_CP036347.1"/>
</dbReference>
<evidence type="ECO:0000313" key="1">
    <source>
        <dbReference type="EMBL" id="QDU05479.1"/>
    </source>
</evidence>
<proteinExistence type="predicted"/>
<accession>A0A517WJR9</accession>
<dbReference type="AlphaFoldDB" id="A0A517WJR9"/>
<evidence type="ECO:0000313" key="2">
    <source>
        <dbReference type="Proteomes" id="UP000320722"/>
    </source>
</evidence>
<protein>
    <submittedName>
        <fullName evidence="1">Uncharacterized protein</fullName>
    </submittedName>
</protein>
<organism evidence="1 2">
    <name type="scientific">Gimesia chilikensis</name>
    <dbReference type="NCBI Taxonomy" id="2605989"/>
    <lineage>
        <taxon>Bacteria</taxon>
        <taxon>Pseudomonadati</taxon>
        <taxon>Planctomycetota</taxon>
        <taxon>Planctomycetia</taxon>
        <taxon>Planctomycetales</taxon>
        <taxon>Planctomycetaceae</taxon>
        <taxon>Gimesia</taxon>
    </lineage>
</organism>
<dbReference type="Proteomes" id="UP000320722">
    <property type="component" value="Chromosome"/>
</dbReference>